<name>A0A835W4X4_CHLIN</name>
<evidence type="ECO:0000313" key="4">
    <source>
        <dbReference type="EMBL" id="KAG2440727.1"/>
    </source>
</evidence>
<dbReference type="AlphaFoldDB" id="A0A835W4X4"/>
<evidence type="ECO:0000313" key="5">
    <source>
        <dbReference type="Proteomes" id="UP000650467"/>
    </source>
</evidence>
<keyword evidence="5" id="KW-1185">Reference proteome</keyword>
<keyword evidence="3" id="KW-1133">Transmembrane helix</keyword>
<feature type="compositionally biased region" description="Low complexity" evidence="2">
    <location>
        <begin position="258"/>
        <end position="286"/>
    </location>
</feature>
<dbReference type="Proteomes" id="UP000650467">
    <property type="component" value="Unassembled WGS sequence"/>
</dbReference>
<keyword evidence="3" id="KW-0812">Transmembrane</keyword>
<dbReference type="EMBL" id="JAEHOC010000006">
    <property type="protein sequence ID" value="KAG2440727.1"/>
    <property type="molecule type" value="Genomic_DNA"/>
</dbReference>
<feature type="region of interest" description="Disordered" evidence="2">
    <location>
        <begin position="258"/>
        <end position="303"/>
    </location>
</feature>
<protein>
    <submittedName>
        <fullName evidence="4">Uncharacterized protein</fullName>
    </submittedName>
</protein>
<evidence type="ECO:0000256" key="3">
    <source>
        <dbReference type="SAM" id="Phobius"/>
    </source>
</evidence>
<organism evidence="4 5">
    <name type="scientific">Chlamydomonas incerta</name>
    <dbReference type="NCBI Taxonomy" id="51695"/>
    <lineage>
        <taxon>Eukaryota</taxon>
        <taxon>Viridiplantae</taxon>
        <taxon>Chlorophyta</taxon>
        <taxon>core chlorophytes</taxon>
        <taxon>Chlorophyceae</taxon>
        <taxon>CS clade</taxon>
        <taxon>Chlamydomonadales</taxon>
        <taxon>Chlamydomonadaceae</taxon>
        <taxon>Chlamydomonas</taxon>
    </lineage>
</organism>
<comment type="caution">
    <text evidence="4">The sequence shown here is derived from an EMBL/GenBank/DDBJ whole genome shotgun (WGS) entry which is preliminary data.</text>
</comment>
<keyword evidence="1" id="KW-0175">Coiled coil</keyword>
<gene>
    <name evidence="4" type="ORF">HXX76_003584</name>
</gene>
<feature type="region of interest" description="Disordered" evidence="2">
    <location>
        <begin position="383"/>
        <end position="414"/>
    </location>
</feature>
<proteinExistence type="predicted"/>
<accession>A0A835W4X4</accession>
<dbReference type="OrthoDB" id="544909at2759"/>
<feature type="coiled-coil region" evidence="1">
    <location>
        <begin position="222"/>
        <end position="249"/>
    </location>
</feature>
<evidence type="ECO:0000256" key="2">
    <source>
        <dbReference type="SAM" id="MobiDB-lite"/>
    </source>
</evidence>
<feature type="transmembrane region" description="Helical" evidence="3">
    <location>
        <begin position="347"/>
        <end position="373"/>
    </location>
</feature>
<sequence length="414" mass="41691">MWRWGATDDYALALGLASGVVLLEAALFGPRWDLLLAGAGRPGARPGAVGLQLKTGGVGQVLSADSVVAALVLEQACWVAAQVVRGRGGALPGPDGHMPPEPVAAAATDVVLVLVREAAKELLQRGLVFTFLAAWLTDRAFEAGADDLFGLASGPLASALLSLGGASPALGAAAAAGSVAEVYLPDAVRWATAGLVTASLVPPVLNEAEALRLGVASNLALVEVSQLEVADERMELEQARRKAAAAAANAAVAEVGAASSPSGAASESPGSGSGSVADSEGSSSEAGDGDGGGGKFDEGDDDEELESMLREYRLVEALGRSTATGPPQLTYALTVLRGLLRFGSVNLAFALTGNLAATLVASALPNLLLLAYVRAGPKVLLERPAPPTGKAATKRRAASAATARGAAPRDRDER</sequence>
<evidence type="ECO:0000256" key="1">
    <source>
        <dbReference type="SAM" id="Coils"/>
    </source>
</evidence>
<keyword evidence="3" id="KW-0472">Membrane</keyword>
<reference evidence="4" key="1">
    <citation type="journal article" date="2020" name="bioRxiv">
        <title>Comparative genomics of Chlamydomonas.</title>
        <authorList>
            <person name="Craig R.J."/>
            <person name="Hasan A.R."/>
            <person name="Ness R.W."/>
            <person name="Keightley P.D."/>
        </authorList>
    </citation>
    <scope>NUCLEOTIDE SEQUENCE</scope>
    <source>
        <strain evidence="4">SAG 7.73</strain>
    </source>
</reference>